<evidence type="ECO:0000313" key="8">
    <source>
        <dbReference type="EMBL" id="ORZ33494.1"/>
    </source>
</evidence>
<feature type="transmembrane region" description="Helical" evidence="6">
    <location>
        <begin position="169"/>
        <end position="191"/>
    </location>
</feature>
<dbReference type="SUPFAM" id="SSF103473">
    <property type="entry name" value="MFS general substrate transporter"/>
    <property type="match status" value="1"/>
</dbReference>
<evidence type="ECO:0000256" key="1">
    <source>
        <dbReference type="ARBA" id="ARBA00004141"/>
    </source>
</evidence>
<keyword evidence="3 6" id="KW-0812">Transmembrane</keyword>
<evidence type="ECO:0000259" key="7">
    <source>
        <dbReference type="PROSITE" id="PS50850"/>
    </source>
</evidence>
<accession>A0A1Y2HHL8</accession>
<keyword evidence="4 6" id="KW-1133">Transmembrane helix</keyword>
<evidence type="ECO:0000313" key="9">
    <source>
        <dbReference type="Proteomes" id="UP000193411"/>
    </source>
</evidence>
<feature type="transmembrane region" description="Helical" evidence="6">
    <location>
        <begin position="386"/>
        <end position="403"/>
    </location>
</feature>
<dbReference type="InterPro" id="IPR001958">
    <property type="entry name" value="Tet-R_TetA/multi-R_MdtG-like"/>
</dbReference>
<evidence type="ECO:0000256" key="4">
    <source>
        <dbReference type="ARBA" id="ARBA00022989"/>
    </source>
</evidence>
<feature type="domain" description="Major facilitator superfamily (MFS) profile" evidence="7">
    <location>
        <begin position="1"/>
        <end position="406"/>
    </location>
</feature>
<dbReference type="InterPro" id="IPR036259">
    <property type="entry name" value="MFS_trans_sf"/>
</dbReference>
<dbReference type="PRINTS" id="PR01035">
    <property type="entry name" value="TCRTETA"/>
</dbReference>
<keyword evidence="5 6" id="KW-0472">Membrane</keyword>
<gene>
    <name evidence="8" type="ORF">BCR44DRAFT_1438084</name>
</gene>
<name>A0A1Y2HHL8_9FUNG</name>
<comment type="subcellular location">
    <subcellularLocation>
        <location evidence="1">Membrane</location>
        <topology evidence="1">Multi-pass membrane protein</topology>
    </subcellularLocation>
</comment>
<feature type="transmembrane region" description="Helical" evidence="6">
    <location>
        <begin position="269"/>
        <end position="286"/>
    </location>
</feature>
<dbReference type="OrthoDB" id="196650at2759"/>
<dbReference type="GO" id="GO:0016020">
    <property type="term" value="C:membrane"/>
    <property type="evidence" value="ECO:0007669"/>
    <property type="project" value="UniProtKB-SubCell"/>
</dbReference>
<evidence type="ECO:0000256" key="2">
    <source>
        <dbReference type="ARBA" id="ARBA00022448"/>
    </source>
</evidence>
<dbReference type="PANTHER" id="PTHR23504:SF31">
    <property type="entry name" value="MAJOR FACILITATOR SUPERFAMILY DOMAIN-CONTAINING PROTEIN 10"/>
    <property type="match status" value="1"/>
</dbReference>
<organism evidence="8 9">
    <name type="scientific">Catenaria anguillulae PL171</name>
    <dbReference type="NCBI Taxonomy" id="765915"/>
    <lineage>
        <taxon>Eukaryota</taxon>
        <taxon>Fungi</taxon>
        <taxon>Fungi incertae sedis</taxon>
        <taxon>Blastocladiomycota</taxon>
        <taxon>Blastocladiomycetes</taxon>
        <taxon>Blastocladiales</taxon>
        <taxon>Catenariaceae</taxon>
        <taxon>Catenaria</taxon>
    </lineage>
</organism>
<dbReference type="PROSITE" id="PS50850">
    <property type="entry name" value="MFS"/>
    <property type="match status" value="1"/>
</dbReference>
<dbReference type="InterPro" id="IPR020846">
    <property type="entry name" value="MFS_dom"/>
</dbReference>
<feature type="transmembrane region" description="Helical" evidence="6">
    <location>
        <begin position="64"/>
        <end position="86"/>
    </location>
</feature>
<feature type="transmembrane region" description="Helical" evidence="6">
    <location>
        <begin position="234"/>
        <end position="257"/>
    </location>
</feature>
<dbReference type="Proteomes" id="UP000193411">
    <property type="component" value="Unassembled WGS sequence"/>
</dbReference>
<proteinExistence type="predicted"/>
<dbReference type="Gene3D" id="1.20.1250.20">
    <property type="entry name" value="MFS general substrate transporter like domains"/>
    <property type="match status" value="1"/>
</dbReference>
<evidence type="ECO:0000256" key="3">
    <source>
        <dbReference type="ARBA" id="ARBA00022692"/>
    </source>
</evidence>
<keyword evidence="2" id="KW-0813">Transport</keyword>
<feature type="transmembrane region" description="Helical" evidence="6">
    <location>
        <begin position="98"/>
        <end position="116"/>
    </location>
</feature>
<sequence>MATVFFALLVDIFSFTIILPLFPRLLEFYRKNEASDPTSLFSLTLAQLESFKALVGATGPRLDVVLFGGAIGSLFSLLQFAVSPFIGALSDKWGRKRVLMVCMVGNLASCALWVVAKPFWVFVLSRVVGGLSEGNVQLSVAMISDITTAETRSRGLLLVVARRPGLNPYSASALFAALLIFAEIIYLQVALPETIHVHRAKQAAASASAASSPVHIQAPTQSAKQQARTHLRTLSALHFAYLFLFSGLEFTLTFFTYDRFAYTNRQQGTLLGFIGLVASLVQGGYTRRRAHKVGEHRVAMQGIASCALGFALLATTQRASAQLWVGATMLAFTSATVVTCLTTLASLQASRGQAMGMFRSWGQLGRAMGPMVACAGYWVYGSKATYLVGSVGLGVVAMWLARVEKRCR</sequence>
<feature type="transmembrane region" description="Helical" evidence="6">
    <location>
        <begin position="364"/>
        <end position="380"/>
    </location>
</feature>
<reference evidence="8 9" key="1">
    <citation type="submission" date="2016-07" db="EMBL/GenBank/DDBJ databases">
        <title>Pervasive Adenine N6-methylation of Active Genes in Fungi.</title>
        <authorList>
            <consortium name="DOE Joint Genome Institute"/>
            <person name="Mondo S.J."/>
            <person name="Dannebaum R.O."/>
            <person name="Kuo R.C."/>
            <person name="Labutti K."/>
            <person name="Haridas S."/>
            <person name="Kuo A."/>
            <person name="Salamov A."/>
            <person name="Ahrendt S.R."/>
            <person name="Lipzen A."/>
            <person name="Sullivan W."/>
            <person name="Andreopoulos W.B."/>
            <person name="Clum A."/>
            <person name="Lindquist E."/>
            <person name="Daum C."/>
            <person name="Ramamoorthy G.K."/>
            <person name="Gryganskyi A."/>
            <person name="Culley D."/>
            <person name="Magnuson J.K."/>
            <person name="James T.Y."/>
            <person name="O'Malley M.A."/>
            <person name="Stajich J.E."/>
            <person name="Spatafora J.W."/>
            <person name="Visel A."/>
            <person name="Grigoriev I.V."/>
        </authorList>
    </citation>
    <scope>NUCLEOTIDE SEQUENCE [LARGE SCALE GENOMIC DNA]</scope>
    <source>
        <strain evidence="8 9">PL171</strain>
    </source>
</reference>
<dbReference type="InterPro" id="IPR011701">
    <property type="entry name" value="MFS"/>
</dbReference>
<evidence type="ECO:0000256" key="6">
    <source>
        <dbReference type="SAM" id="Phobius"/>
    </source>
</evidence>
<feature type="transmembrane region" description="Helical" evidence="6">
    <location>
        <begin position="321"/>
        <end position="344"/>
    </location>
</feature>
<comment type="caution">
    <text evidence="8">The sequence shown here is derived from an EMBL/GenBank/DDBJ whole genome shotgun (WGS) entry which is preliminary data.</text>
</comment>
<evidence type="ECO:0000256" key="5">
    <source>
        <dbReference type="ARBA" id="ARBA00023136"/>
    </source>
</evidence>
<dbReference type="EMBL" id="MCFL01000035">
    <property type="protein sequence ID" value="ORZ33494.1"/>
    <property type="molecule type" value="Genomic_DNA"/>
</dbReference>
<keyword evidence="9" id="KW-1185">Reference proteome</keyword>
<dbReference type="PANTHER" id="PTHR23504">
    <property type="entry name" value="MAJOR FACILITATOR SUPERFAMILY DOMAIN-CONTAINING PROTEIN 10"/>
    <property type="match status" value="1"/>
</dbReference>
<feature type="transmembrane region" description="Helical" evidence="6">
    <location>
        <begin position="298"/>
        <end position="315"/>
    </location>
</feature>
<feature type="transmembrane region" description="Helical" evidence="6">
    <location>
        <begin position="6"/>
        <end position="26"/>
    </location>
</feature>
<dbReference type="GO" id="GO:0022857">
    <property type="term" value="F:transmembrane transporter activity"/>
    <property type="evidence" value="ECO:0007669"/>
    <property type="project" value="InterPro"/>
</dbReference>
<dbReference type="AlphaFoldDB" id="A0A1Y2HHL8"/>
<dbReference type="Pfam" id="PF07690">
    <property type="entry name" value="MFS_1"/>
    <property type="match status" value="2"/>
</dbReference>
<protein>
    <submittedName>
        <fullName evidence="8">Major facilitator superfamily domain-containing protein</fullName>
    </submittedName>
</protein>